<dbReference type="GeneID" id="93131609"/>
<sequence length="118" mass="13997">MDTWYNFLKESVGQQELHNFTDIFYLGSCPYSTCCQFTNLSNNLNIYDLLKDCVVDNAKDSLEFFLFVNKINSIKKVIIIYNPFELFDSSYVYKVIDFLDNKKIQHLPNYKKIFSRCV</sequence>
<dbReference type="RefSeq" id="WP_034869888.1">
    <property type="nucleotide sequence ID" value="NZ_CBCSDR010000009.1"/>
</dbReference>
<evidence type="ECO:0000313" key="1">
    <source>
        <dbReference type="EMBL" id="QQN57232.1"/>
    </source>
</evidence>
<dbReference type="Proteomes" id="UP000595426">
    <property type="component" value="Chromosome"/>
</dbReference>
<reference evidence="1 2" key="1">
    <citation type="submission" date="2020-12" db="EMBL/GenBank/DDBJ databases">
        <title>FDA dAtabase for Regulatory Grade micrObial Sequences (FDA-ARGOS): Supporting development and validation of Infectious Disease Dx tests.</title>
        <authorList>
            <person name="Kerrigan L."/>
            <person name="Long C."/>
            <person name="Tallon L."/>
            <person name="Sadzewicz L."/>
            <person name="Zhao X."/>
            <person name="Boylan J."/>
            <person name="Ott S."/>
            <person name="Bowen H."/>
            <person name="Vavikolanu K."/>
            <person name="Mehta A."/>
            <person name="Aluvathingal J."/>
            <person name="Nadendla S."/>
            <person name="Yan Y."/>
            <person name="Sichtig H."/>
        </authorList>
    </citation>
    <scope>NUCLEOTIDE SEQUENCE [LARGE SCALE GENOMIC DNA]</scope>
    <source>
        <strain evidence="1 2">FDAARGOS_1031</strain>
    </source>
</reference>
<dbReference type="KEGG" id="egm:AYC65_01755"/>
<organism evidence="1 2">
    <name type="scientific">Elizabethkingia bruuniana</name>
    <dbReference type="NCBI Taxonomy" id="1756149"/>
    <lineage>
        <taxon>Bacteria</taxon>
        <taxon>Pseudomonadati</taxon>
        <taxon>Bacteroidota</taxon>
        <taxon>Flavobacteriia</taxon>
        <taxon>Flavobacteriales</taxon>
        <taxon>Weeksellaceae</taxon>
        <taxon>Elizabethkingia</taxon>
    </lineage>
</organism>
<evidence type="ECO:0000313" key="2">
    <source>
        <dbReference type="Proteomes" id="UP000595426"/>
    </source>
</evidence>
<proteinExistence type="predicted"/>
<protein>
    <submittedName>
        <fullName evidence="1">Uncharacterized protein</fullName>
    </submittedName>
</protein>
<name>A0A7T7UW15_9FLAO</name>
<keyword evidence="2" id="KW-1185">Reference proteome</keyword>
<dbReference type="EMBL" id="CP067018">
    <property type="protein sequence ID" value="QQN57232.1"/>
    <property type="molecule type" value="Genomic_DNA"/>
</dbReference>
<gene>
    <name evidence="1" type="ORF">I6H88_12280</name>
</gene>
<accession>A0A7T7UW15</accession>
<dbReference type="AlphaFoldDB" id="A0A7T7UW15"/>